<dbReference type="InterPro" id="IPR011051">
    <property type="entry name" value="RmlC_Cupin_sf"/>
</dbReference>
<dbReference type="KEGG" id="nao:Y958_31070"/>
<accession>A0A248K3N9</accession>
<keyword evidence="3" id="KW-1185">Reference proteome</keyword>
<reference evidence="2 3" key="1">
    <citation type="submission" date="2017-06" db="EMBL/GenBank/DDBJ databases">
        <title>Complete genome sequence of Nitrospirillum amazonense strain CBAmC, an endophytic nitrogen-fixing and plant growth-promoting bacterium, isolated from sugarcane.</title>
        <authorList>
            <person name="Schwab S."/>
            <person name="dos Santos Teixeira K.R."/>
            <person name="Simoes Araujo J.L."/>
            <person name="Soares Vidal M."/>
            <person name="Borges de Freitas H.R."/>
            <person name="Rivello Crivelaro A.L."/>
            <person name="Bueno de Camargo Nunes A."/>
            <person name="dos Santos C.M."/>
            <person name="Palmeira da Silva Rosa D."/>
            <person name="da Silva Padilha D."/>
            <person name="da Silva E."/>
            <person name="Araujo Terra L."/>
            <person name="Soares Mendes V."/>
            <person name="Farinelli L."/>
            <person name="Magalhaes Cruz L."/>
            <person name="Baldani J.I."/>
        </authorList>
    </citation>
    <scope>NUCLEOTIDE SEQUENCE [LARGE SCALE GENOMIC DNA]</scope>
    <source>
        <strain evidence="2 3">CBAmC</strain>
    </source>
</reference>
<dbReference type="Pfam" id="PF00190">
    <property type="entry name" value="Cupin_1"/>
    <property type="match status" value="1"/>
</dbReference>
<dbReference type="RefSeq" id="WP_088875739.1">
    <property type="nucleotide sequence ID" value="NZ_CP022113.1"/>
</dbReference>
<dbReference type="PIRSF" id="PIRSF019307">
    <property type="entry name" value="UCP019307"/>
    <property type="match status" value="1"/>
</dbReference>
<dbReference type="InterPro" id="IPR014500">
    <property type="entry name" value="UCP019307_cupin"/>
</dbReference>
<dbReference type="EMBL" id="CP022113">
    <property type="protein sequence ID" value="ASG25376.1"/>
    <property type="molecule type" value="Genomic_DNA"/>
</dbReference>
<dbReference type="PANTHER" id="PTHR36448">
    <property type="entry name" value="BLR7373 PROTEIN"/>
    <property type="match status" value="1"/>
</dbReference>
<evidence type="ECO:0000313" key="3">
    <source>
        <dbReference type="Proteomes" id="UP000197153"/>
    </source>
</evidence>
<dbReference type="PANTHER" id="PTHR36448:SF2">
    <property type="entry name" value="CUPIN TYPE-1 DOMAIN-CONTAINING PROTEIN"/>
    <property type="match status" value="1"/>
</dbReference>
<dbReference type="Gene3D" id="2.60.120.10">
    <property type="entry name" value="Jelly Rolls"/>
    <property type="match status" value="1"/>
</dbReference>
<dbReference type="SUPFAM" id="SSF51182">
    <property type="entry name" value="RmlC-like cupins"/>
    <property type="match status" value="1"/>
</dbReference>
<gene>
    <name evidence="2" type="ORF">Y958_31070</name>
</gene>
<name>A0A248K3N9_9PROT</name>
<sequence length="191" mass="20885">MADQHAEADAYGGMAGEYGRWPENFILHSLSWVPNNARLHVLIYRGMVPLGDGDPAAVFEALFQRNGWPARWRDGIYDYHHYHSSAHEVLGFARGQAELMLGGPNGRRVAVHAGDVAVLPAGTGHCRVAASDDFLVVGGYPPGQDWDIRREAATPAELERIAHLPFPPLDPVTGANGPLTQLWTPTPGYRM</sequence>
<dbReference type="InterPro" id="IPR014710">
    <property type="entry name" value="RmlC-like_jellyroll"/>
</dbReference>
<evidence type="ECO:0000313" key="2">
    <source>
        <dbReference type="EMBL" id="ASG25376.1"/>
    </source>
</evidence>
<dbReference type="InterPro" id="IPR006045">
    <property type="entry name" value="Cupin_1"/>
</dbReference>
<dbReference type="Proteomes" id="UP000197153">
    <property type="component" value="Chromosome 4"/>
</dbReference>
<proteinExistence type="predicted"/>
<organism evidence="2 3">
    <name type="scientific">Nitrospirillum viridazoti CBAmc</name>
    <dbReference type="NCBI Taxonomy" id="1441467"/>
    <lineage>
        <taxon>Bacteria</taxon>
        <taxon>Pseudomonadati</taxon>
        <taxon>Pseudomonadota</taxon>
        <taxon>Alphaproteobacteria</taxon>
        <taxon>Rhodospirillales</taxon>
        <taxon>Azospirillaceae</taxon>
        <taxon>Nitrospirillum</taxon>
        <taxon>Nitrospirillum viridazoti</taxon>
    </lineage>
</organism>
<dbReference type="CDD" id="cd02219">
    <property type="entry name" value="cupin_YjlB-like"/>
    <property type="match status" value="1"/>
</dbReference>
<evidence type="ECO:0000259" key="1">
    <source>
        <dbReference type="Pfam" id="PF00190"/>
    </source>
</evidence>
<dbReference type="InterPro" id="IPR047121">
    <property type="entry name" value="YjiB-like"/>
</dbReference>
<feature type="domain" description="Cupin type-1" evidence="1">
    <location>
        <begin position="81"/>
        <end position="137"/>
    </location>
</feature>
<dbReference type="AlphaFoldDB" id="A0A248K3N9"/>
<protein>
    <submittedName>
        <fullName evidence="2">Cupin</fullName>
    </submittedName>
</protein>